<dbReference type="InterPro" id="IPR010652">
    <property type="entry name" value="DUF1232"/>
</dbReference>
<evidence type="ECO:0000313" key="7">
    <source>
        <dbReference type="Proteomes" id="UP000614047"/>
    </source>
</evidence>
<keyword evidence="4" id="KW-0472">Membrane</keyword>
<organism evidence="6 7">
    <name type="scientific">Actinomadura viridis</name>
    <dbReference type="NCBI Taxonomy" id="58110"/>
    <lineage>
        <taxon>Bacteria</taxon>
        <taxon>Bacillati</taxon>
        <taxon>Actinomycetota</taxon>
        <taxon>Actinomycetes</taxon>
        <taxon>Streptosporangiales</taxon>
        <taxon>Thermomonosporaceae</taxon>
        <taxon>Actinomadura</taxon>
    </lineage>
</organism>
<dbReference type="GO" id="GO:0012505">
    <property type="term" value="C:endomembrane system"/>
    <property type="evidence" value="ECO:0007669"/>
    <property type="project" value="UniProtKB-SubCell"/>
</dbReference>
<proteinExistence type="predicted"/>
<dbReference type="Pfam" id="PF06803">
    <property type="entry name" value="DUF1232"/>
    <property type="match status" value="1"/>
</dbReference>
<comment type="caution">
    <text evidence="6">The sequence shown here is derived from an EMBL/GenBank/DDBJ whole genome shotgun (WGS) entry which is preliminary data.</text>
</comment>
<gene>
    <name evidence="6" type="ORF">IW256_006620</name>
</gene>
<keyword evidence="7" id="KW-1185">Reference proteome</keyword>
<accession>A0A931GMD0</accession>
<comment type="subcellular location">
    <subcellularLocation>
        <location evidence="1">Endomembrane system</location>
        <topology evidence="1">Multi-pass membrane protein</topology>
    </subcellularLocation>
</comment>
<evidence type="ECO:0000256" key="4">
    <source>
        <dbReference type="ARBA" id="ARBA00023136"/>
    </source>
</evidence>
<evidence type="ECO:0000256" key="3">
    <source>
        <dbReference type="ARBA" id="ARBA00022989"/>
    </source>
</evidence>
<evidence type="ECO:0000313" key="6">
    <source>
        <dbReference type="EMBL" id="MBG6092507.1"/>
    </source>
</evidence>
<keyword evidence="3" id="KW-1133">Transmembrane helix</keyword>
<evidence type="ECO:0000259" key="5">
    <source>
        <dbReference type="Pfam" id="PF06803"/>
    </source>
</evidence>
<dbReference type="RefSeq" id="WP_197014681.1">
    <property type="nucleotide sequence ID" value="NZ_BAABES010000009.1"/>
</dbReference>
<evidence type="ECO:0000256" key="1">
    <source>
        <dbReference type="ARBA" id="ARBA00004127"/>
    </source>
</evidence>
<name>A0A931GMD0_9ACTN</name>
<sequence length="121" mass="13022">MNRKQSAAAAGHAWSIYSETLQADAPGMTERVRAVPRMVKSVLRGEYKGMSYKTLGMLALGLVYIVSPLDVVPEILLPVIGLADDTAVALWLATVLVRGAGDYVRWERGGRPRVVVGDVVG</sequence>
<reference evidence="6" key="1">
    <citation type="submission" date="2020-11" db="EMBL/GenBank/DDBJ databases">
        <title>Sequencing the genomes of 1000 actinobacteria strains.</title>
        <authorList>
            <person name="Klenk H.-P."/>
        </authorList>
    </citation>
    <scope>NUCLEOTIDE SEQUENCE</scope>
    <source>
        <strain evidence="6">DSM 43175</strain>
    </source>
</reference>
<evidence type="ECO:0000256" key="2">
    <source>
        <dbReference type="ARBA" id="ARBA00022692"/>
    </source>
</evidence>
<keyword evidence="2" id="KW-0812">Transmembrane</keyword>
<dbReference type="EMBL" id="JADOUA010000001">
    <property type="protein sequence ID" value="MBG6092507.1"/>
    <property type="molecule type" value="Genomic_DNA"/>
</dbReference>
<feature type="domain" description="DUF1232" evidence="5">
    <location>
        <begin position="55"/>
        <end position="91"/>
    </location>
</feature>
<dbReference type="Proteomes" id="UP000614047">
    <property type="component" value="Unassembled WGS sequence"/>
</dbReference>
<protein>
    <submittedName>
        <fullName evidence="6">Uncharacterized membrane protein YkvA (DUF1232 family)</fullName>
    </submittedName>
</protein>
<dbReference type="AlphaFoldDB" id="A0A931GMD0"/>